<keyword evidence="2" id="KW-0805">Transcription regulation</keyword>
<dbReference type="Proteomes" id="UP000051647">
    <property type="component" value="Unassembled WGS sequence"/>
</dbReference>
<comment type="caution">
    <text evidence="6">The sequence shown here is derived from an EMBL/GenBank/DDBJ whole genome shotgun (WGS) entry which is preliminary data.</text>
</comment>
<proteinExistence type="inferred from homology"/>
<feature type="domain" description="HTH lysR-type" evidence="5">
    <location>
        <begin position="2"/>
        <end position="59"/>
    </location>
</feature>
<keyword evidence="7" id="KW-1185">Reference proteome</keyword>
<dbReference type="PANTHER" id="PTHR30346:SF0">
    <property type="entry name" value="HCA OPERON TRANSCRIPTIONAL ACTIVATOR HCAR"/>
    <property type="match status" value="1"/>
</dbReference>
<keyword evidence="3" id="KW-0238">DNA-binding</keyword>
<evidence type="ECO:0000256" key="1">
    <source>
        <dbReference type="ARBA" id="ARBA00009437"/>
    </source>
</evidence>
<protein>
    <recommendedName>
        <fullName evidence="5">HTH lysR-type domain-containing protein</fullName>
    </recommendedName>
</protein>
<evidence type="ECO:0000256" key="2">
    <source>
        <dbReference type="ARBA" id="ARBA00023015"/>
    </source>
</evidence>
<evidence type="ECO:0000256" key="4">
    <source>
        <dbReference type="ARBA" id="ARBA00023163"/>
    </source>
</evidence>
<dbReference type="GO" id="GO:0003677">
    <property type="term" value="F:DNA binding"/>
    <property type="evidence" value="ECO:0007669"/>
    <property type="project" value="UniProtKB-KW"/>
</dbReference>
<dbReference type="PATRIC" id="fig|1423815.3.peg.778"/>
<evidence type="ECO:0000313" key="6">
    <source>
        <dbReference type="EMBL" id="KRL66225.1"/>
    </source>
</evidence>
<evidence type="ECO:0000256" key="3">
    <source>
        <dbReference type="ARBA" id="ARBA00023125"/>
    </source>
</evidence>
<dbReference type="Pfam" id="PF00126">
    <property type="entry name" value="HTH_1"/>
    <property type="match status" value="1"/>
</dbReference>
<reference evidence="6 7" key="1">
    <citation type="journal article" date="2015" name="Genome Announc.">
        <title>Expanding the biotechnology potential of lactobacilli through comparative genomics of 213 strains and associated genera.</title>
        <authorList>
            <person name="Sun Z."/>
            <person name="Harris H.M."/>
            <person name="McCann A."/>
            <person name="Guo C."/>
            <person name="Argimon S."/>
            <person name="Zhang W."/>
            <person name="Yang X."/>
            <person name="Jeffery I.B."/>
            <person name="Cooney J.C."/>
            <person name="Kagawa T.F."/>
            <person name="Liu W."/>
            <person name="Song Y."/>
            <person name="Salvetti E."/>
            <person name="Wrobel A."/>
            <person name="Rasinkangas P."/>
            <person name="Parkhill J."/>
            <person name="Rea M.C."/>
            <person name="O'Sullivan O."/>
            <person name="Ritari J."/>
            <person name="Douillard F.P."/>
            <person name="Paul Ross R."/>
            <person name="Yang R."/>
            <person name="Briner A.E."/>
            <person name="Felis G.E."/>
            <person name="de Vos W.M."/>
            <person name="Barrangou R."/>
            <person name="Klaenhammer T.R."/>
            <person name="Caufield P.W."/>
            <person name="Cui Y."/>
            <person name="Zhang H."/>
            <person name="O'Toole P.W."/>
        </authorList>
    </citation>
    <scope>NUCLEOTIDE SEQUENCE [LARGE SCALE GENOMIC DNA]</scope>
    <source>
        <strain evidence="6 7">DSM 14857</strain>
    </source>
</reference>
<dbReference type="RefSeq" id="WP_010623495.1">
    <property type="nucleotide sequence ID" value="NZ_AZFA01000018.1"/>
</dbReference>
<name>A0A0R1SB02_9LACO</name>
<dbReference type="EMBL" id="AZFA01000018">
    <property type="protein sequence ID" value="KRL66225.1"/>
    <property type="molecule type" value="Genomic_DNA"/>
</dbReference>
<dbReference type="InterPro" id="IPR036390">
    <property type="entry name" value="WH_DNA-bd_sf"/>
</dbReference>
<dbReference type="eggNOG" id="COG0583">
    <property type="taxonomic scope" value="Bacteria"/>
</dbReference>
<organism evidence="6 7">
    <name type="scientific">Companilactobacillus versmoldensis DSM 14857 = KCTC 3814</name>
    <dbReference type="NCBI Taxonomy" id="1423815"/>
    <lineage>
        <taxon>Bacteria</taxon>
        <taxon>Bacillati</taxon>
        <taxon>Bacillota</taxon>
        <taxon>Bacilli</taxon>
        <taxon>Lactobacillales</taxon>
        <taxon>Lactobacillaceae</taxon>
        <taxon>Companilactobacillus</taxon>
    </lineage>
</organism>
<evidence type="ECO:0000313" key="7">
    <source>
        <dbReference type="Proteomes" id="UP000051647"/>
    </source>
</evidence>
<dbReference type="PRINTS" id="PR00039">
    <property type="entry name" value="HTHLYSR"/>
</dbReference>
<dbReference type="STRING" id="1423815.FC27_GL000769"/>
<keyword evidence="4" id="KW-0804">Transcription</keyword>
<dbReference type="PANTHER" id="PTHR30346">
    <property type="entry name" value="TRANSCRIPTIONAL DUAL REGULATOR HCAR-RELATED"/>
    <property type="match status" value="1"/>
</dbReference>
<dbReference type="InterPro" id="IPR036388">
    <property type="entry name" value="WH-like_DNA-bd_sf"/>
</dbReference>
<dbReference type="GO" id="GO:0003700">
    <property type="term" value="F:DNA-binding transcription factor activity"/>
    <property type="evidence" value="ECO:0007669"/>
    <property type="project" value="InterPro"/>
</dbReference>
<dbReference type="AlphaFoldDB" id="A0A0R1SB02"/>
<accession>A0A0R1SB02</accession>
<dbReference type="Gene3D" id="1.10.10.10">
    <property type="entry name" value="Winged helix-like DNA-binding domain superfamily/Winged helix DNA-binding domain"/>
    <property type="match status" value="1"/>
</dbReference>
<evidence type="ECO:0000259" key="5">
    <source>
        <dbReference type="PROSITE" id="PS50931"/>
    </source>
</evidence>
<dbReference type="InterPro" id="IPR000847">
    <property type="entry name" value="LysR_HTH_N"/>
</dbReference>
<sequence length="237" mass="27023">MIDFYLLEALVKFDEYGTLAKAAEQLGVTQPALTHSLKNLEDELGVQLFDRKPNRLYLTDTGKYAVQQAKRVIDDNYKFTDKVKLFEQNQSSITIGANAPGPLIVIHSLNLDNLIVQNKHVQKDFEKILNEEQVTCLLTNKSLKSDKIISVFIGSERMAVNLRQENPLTKIESLKFADLAGNTFLCPQEIGFWKDIYESQIPDGKFIYQNESTEYKELLSFSSMPFFTTNLTKLDPN</sequence>
<gene>
    <name evidence="6" type="ORF">FC27_GL000769</name>
</gene>
<dbReference type="SUPFAM" id="SSF46785">
    <property type="entry name" value="Winged helix' DNA-binding domain"/>
    <property type="match status" value="1"/>
</dbReference>
<comment type="similarity">
    <text evidence="1">Belongs to the LysR transcriptional regulatory family.</text>
</comment>
<dbReference type="GO" id="GO:0032993">
    <property type="term" value="C:protein-DNA complex"/>
    <property type="evidence" value="ECO:0007669"/>
    <property type="project" value="TreeGrafter"/>
</dbReference>
<dbReference type="PROSITE" id="PS50931">
    <property type="entry name" value="HTH_LYSR"/>
    <property type="match status" value="1"/>
</dbReference>